<evidence type="ECO:0000256" key="1">
    <source>
        <dbReference type="SAM" id="Phobius"/>
    </source>
</evidence>
<dbReference type="EMBL" id="BKCJ010003876">
    <property type="protein sequence ID" value="GEU57697.1"/>
    <property type="molecule type" value="Genomic_DNA"/>
</dbReference>
<accession>A0A6L2LA04</accession>
<keyword evidence="1" id="KW-0472">Membrane</keyword>
<sequence length="269" mass="30222">MLYIFQNMILILYLEYGVLSVSRYAILSFILLWSLVSAGTDMPYLLDGYGVLGKFGLFFFIDQSIRYGVSLMWIWCILQSQEMREFDILTKIPDCVYEAMVGLIDHEEICMGNNKIKTSVGTLSFTNERVLKLMRLLNDKPGSTAHASMAGHHANQVLKFLKNSLNLSNIDHNSPCEVCHKAKQTRDSFPLSDDKSVCFGKLVHLEVWGPYKVVSIECFRMPPKKMSTFESPAMTQAAIRKVVVNSVTTALEAQAATMANADNTNRNPG</sequence>
<proteinExistence type="predicted"/>
<protein>
    <submittedName>
        <fullName evidence="2">Ribonuclease H-like domain-containing protein</fullName>
    </submittedName>
</protein>
<dbReference type="AlphaFoldDB" id="A0A6L2LA04"/>
<comment type="caution">
    <text evidence="2">The sequence shown here is derived from an EMBL/GenBank/DDBJ whole genome shotgun (WGS) entry which is preliminary data.</text>
</comment>
<name>A0A6L2LA04_TANCI</name>
<organism evidence="2">
    <name type="scientific">Tanacetum cinerariifolium</name>
    <name type="common">Dalmatian daisy</name>
    <name type="synonym">Chrysanthemum cinerariifolium</name>
    <dbReference type="NCBI Taxonomy" id="118510"/>
    <lineage>
        <taxon>Eukaryota</taxon>
        <taxon>Viridiplantae</taxon>
        <taxon>Streptophyta</taxon>
        <taxon>Embryophyta</taxon>
        <taxon>Tracheophyta</taxon>
        <taxon>Spermatophyta</taxon>
        <taxon>Magnoliopsida</taxon>
        <taxon>eudicotyledons</taxon>
        <taxon>Gunneridae</taxon>
        <taxon>Pentapetalae</taxon>
        <taxon>asterids</taxon>
        <taxon>campanulids</taxon>
        <taxon>Asterales</taxon>
        <taxon>Asteraceae</taxon>
        <taxon>Asteroideae</taxon>
        <taxon>Anthemideae</taxon>
        <taxon>Anthemidinae</taxon>
        <taxon>Tanacetum</taxon>
    </lineage>
</organism>
<keyword evidence="1" id="KW-1133">Transmembrane helix</keyword>
<keyword evidence="1" id="KW-0812">Transmembrane</keyword>
<feature type="transmembrane region" description="Helical" evidence="1">
    <location>
        <begin position="12"/>
        <end position="35"/>
    </location>
</feature>
<feature type="transmembrane region" description="Helical" evidence="1">
    <location>
        <begin position="55"/>
        <end position="78"/>
    </location>
</feature>
<reference evidence="2" key="1">
    <citation type="journal article" date="2019" name="Sci. Rep.">
        <title>Draft genome of Tanacetum cinerariifolium, the natural source of mosquito coil.</title>
        <authorList>
            <person name="Yamashiro T."/>
            <person name="Shiraishi A."/>
            <person name="Satake H."/>
            <person name="Nakayama K."/>
        </authorList>
    </citation>
    <scope>NUCLEOTIDE SEQUENCE</scope>
</reference>
<evidence type="ECO:0000313" key="2">
    <source>
        <dbReference type="EMBL" id="GEU57697.1"/>
    </source>
</evidence>
<gene>
    <name evidence="2" type="ORF">Tci_029675</name>
</gene>